<proteinExistence type="predicted"/>
<dbReference type="Gene3D" id="2.30.42.10">
    <property type="match status" value="1"/>
</dbReference>
<dbReference type="EMBL" id="LGVV01000001">
    <property type="protein sequence ID" value="KNX43306.1"/>
    <property type="molecule type" value="Genomic_DNA"/>
</dbReference>
<protein>
    <recommendedName>
        <fullName evidence="3">Type II secretion system protein C</fullName>
    </recommendedName>
</protein>
<evidence type="ECO:0008006" key="3">
    <source>
        <dbReference type="Google" id="ProtNLM"/>
    </source>
</evidence>
<reference evidence="2" key="1">
    <citation type="submission" date="2015-07" db="EMBL/GenBank/DDBJ databases">
        <title>Draft Genome Sequence of Roseovarius tolerans EL-164, a producer of N-Acylated Alanine Methyl Esters (NAMEs).</title>
        <authorList>
            <person name="Voget S."/>
            <person name="Bruns H."/>
            <person name="Wagner-Doebler I."/>
            <person name="Schulz S."/>
            <person name="Daniel R."/>
        </authorList>
    </citation>
    <scope>NUCLEOTIDE SEQUENCE [LARGE SCALE GENOMIC DNA]</scope>
    <source>
        <strain evidence="2">EL-164</strain>
    </source>
</reference>
<evidence type="ECO:0000313" key="1">
    <source>
        <dbReference type="EMBL" id="KNX43306.1"/>
    </source>
</evidence>
<evidence type="ECO:0000313" key="2">
    <source>
        <dbReference type="Proteomes" id="UP000037046"/>
    </source>
</evidence>
<sequence>MLLIAAMGLGYGGGQLALTLVGQRVAPSAPVQIGAALAAVENAASDPIPEDWPAVFDPYVPDPPKAQTPAKKIESYRLIGLVADGAAGWAILSASDGDQIVRKGDRLIGGETVLEIEGEGVRLERDGAPVLIAFEETREEMFNRLVENGSVETETELPASTFAGRDMRRVLGRAGSIRMIAPNGGRGDLVPEILWVREGQLYDLIGLQRGDVVLRVNGYSVSDPETLENARAILAEADEFAVEILRAGQRRTITVRITGRG</sequence>
<gene>
    <name evidence="1" type="ORF">ROTO_00950</name>
</gene>
<dbReference type="SUPFAM" id="SSF50156">
    <property type="entry name" value="PDZ domain-like"/>
    <property type="match status" value="1"/>
</dbReference>
<name>A0A0L6D019_9RHOB</name>
<organism evidence="1 2">
    <name type="scientific">Roseovarius tolerans</name>
    <dbReference type="NCBI Taxonomy" id="74031"/>
    <lineage>
        <taxon>Bacteria</taxon>
        <taxon>Pseudomonadati</taxon>
        <taxon>Pseudomonadota</taxon>
        <taxon>Alphaproteobacteria</taxon>
        <taxon>Rhodobacterales</taxon>
        <taxon>Roseobacteraceae</taxon>
        <taxon>Roseovarius</taxon>
    </lineage>
</organism>
<dbReference type="PATRIC" id="fig|74031.6.peg.96"/>
<keyword evidence="2" id="KW-1185">Reference proteome</keyword>
<dbReference type="Proteomes" id="UP000037046">
    <property type="component" value="Unassembled WGS sequence"/>
</dbReference>
<accession>A0A0L6D019</accession>
<dbReference type="InterPro" id="IPR036034">
    <property type="entry name" value="PDZ_sf"/>
</dbReference>
<dbReference type="AlphaFoldDB" id="A0A0L6D019"/>
<comment type="caution">
    <text evidence="1">The sequence shown here is derived from an EMBL/GenBank/DDBJ whole genome shotgun (WGS) entry which is preliminary data.</text>
</comment>